<feature type="domain" description="VWFA" evidence="2">
    <location>
        <begin position="25"/>
        <end position="220"/>
    </location>
</feature>
<evidence type="ECO:0000256" key="1">
    <source>
        <dbReference type="SAM" id="SignalP"/>
    </source>
</evidence>
<dbReference type="SUPFAM" id="SSF53300">
    <property type="entry name" value="vWA-like"/>
    <property type="match status" value="1"/>
</dbReference>
<dbReference type="InterPro" id="IPR002035">
    <property type="entry name" value="VWF_A"/>
</dbReference>
<accession>A0ABY8LCT4</accession>
<evidence type="ECO:0000259" key="2">
    <source>
        <dbReference type="PROSITE" id="PS50234"/>
    </source>
</evidence>
<dbReference type="InterPro" id="IPR036465">
    <property type="entry name" value="vWFA_dom_sf"/>
</dbReference>
<organism evidence="3 4">
    <name type="scientific">Jannaschia ovalis</name>
    <dbReference type="NCBI Taxonomy" id="3038773"/>
    <lineage>
        <taxon>Bacteria</taxon>
        <taxon>Pseudomonadati</taxon>
        <taxon>Pseudomonadota</taxon>
        <taxon>Alphaproteobacteria</taxon>
        <taxon>Rhodobacterales</taxon>
        <taxon>Roseobacteraceae</taxon>
        <taxon>Jannaschia</taxon>
    </lineage>
</organism>
<name>A0ABY8LCT4_9RHOB</name>
<gene>
    <name evidence="3" type="ORF">P8627_02410</name>
</gene>
<keyword evidence="4" id="KW-1185">Reference proteome</keyword>
<dbReference type="Gene3D" id="3.40.50.410">
    <property type="entry name" value="von Willebrand factor, type A domain"/>
    <property type="match status" value="1"/>
</dbReference>
<feature type="signal peptide" evidence="1">
    <location>
        <begin position="1"/>
        <end position="18"/>
    </location>
</feature>
<keyword evidence="1" id="KW-0732">Signal</keyword>
<dbReference type="RefSeq" id="WP_279965906.1">
    <property type="nucleotide sequence ID" value="NZ_CP122537.1"/>
</dbReference>
<dbReference type="Proteomes" id="UP001243420">
    <property type="component" value="Chromosome"/>
</dbReference>
<evidence type="ECO:0000313" key="3">
    <source>
        <dbReference type="EMBL" id="WGH79135.1"/>
    </source>
</evidence>
<sequence>MRLASAALICALALPAQAQGPCATDAMLVFDGSASMSEIGFDIQDATRIEDARRAMARAMPEVELYRRIGLLTYGPGGADACTGISLRFPPIDRAAARVTAEIEALRPEGLTPLAASVEAAAELLAFRERKAIVVLVTDGNETCGGRPCALGRRLSAEAADLTIHVVGFKATRDFFAWDNPDQQEYAGDTVAKCLSDWTGGLFVPTDTVDELVEALRATLGCALIGAAPATDPRRRS</sequence>
<reference evidence="3 4" key="1">
    <citation type="submission" date="2023-04" db="EMBL/GenBank/DDBJ databases">
        <title>Jannaschia ovalis sp. nov., a marine bacterium isolated from sea tidal flat.</title>
        <authorList>
            <person name="Kwon D.Y."/>
            <person name="Kim J.-J."/>
        </authorList>
    </citation>
    <scope>NUCLEOTIDE SEQUENCE [LARGE SCALE GENOMIC DNA]</scope>
    <source>
        <strain evidence="3 4">GRR-S6-38</strain>
    </source>
</reference>
<dbReference type="SMART" id="SM00327">
    <property type="entry name" value="VWA"/>
    <property type="match status" value="1"/>
</dbReference>
<feature type="chain" id="PRO_5046290220" evidence="1">
    <location>
        <begin position="19"/>
        <end position="237"/>
    </location>
</feature>
<dbReference type="EMBL" id="CP122537">
    <property type="protein sequence ID" value="WGH79135.1"/>
    <property type="molecule type" value="Genomic_DNA"/>
</dbReference>
<evidence type="ECO:0000313" key="4">
    <source>
        <dbReference type="Proteomes" id="UP001243420"/>
    </source>
</evidence>
<protein>
    <submittedName>
        <fullName evidence="3">VWA domain-containing protein</fullName>
    </submittedName>
</protein>
<dbReference type="PROSITE" id="PS50234">
    <property type="entry name" value="VWFA"/>
    <property type="match status" value="1"/>
</dbReference>
<dbReference type="Pfam" id="PF13519">
    <property type="entry name" value="VWA_2"/>
    <property type="match status" value="1"/>
</dbReference>
<proteinExistence type="predicted"/>